<comment type="catalytic activity">
    <reaction evidence="1 12">
        <text>4 hydroquinone + O2 = 4 benzosemiquinone + 2 H2O</text>
        <dbReference type="Rhea" id="RHEA:11276"/>
        <dbReference type="ChEBI" id="CHEBI:15377"/>
        <dbReference type="ChEBI" id="CHEBI:15379"/>
        <dbReference type="ChEBI" id="CHEBI:17594"/>
        <dbReference type="ChEBI" id="CHEBI:17977"/>
        <dbReference type="EC" id="1.10.3.2"/>
    </reaction>
</comment>
<keyword evidence="6 12" id="KW-0964">Secreted</keyword>
<dbReference type="EC" id="1.10.3.2" evidence="4 12"/>
<keyword evidence="7 12" id="KW-0479">Metal-binding</keyword>
<proteinExistence type="inferred from homology"/>
<dbReference type="EMBL" id="JBBNAE010000001">
    <property type="protein sequence ID" value="KAK9153570.1"/>
    <property type="molecule type" value="Genomic_DNA"/>
</dbReference>
<evidence type="ECO:0000256" key="8">
    <source>
        <dbReference type="ARBA" id="ARBA00022737"/>
    </source>
</evidence>
<feature type="domain" description="Plastocyanin-like" evidence="13">
    <location>
        <begin position="6"/>
        <end position="155"/>
    </location>
</feature>
<comment type="similarity">
    <text evidence="3 12">Belongs to the multicopper oxidase family.</text>
</comment>
<dbReference type="NCBIfam" id="TIGR03389">
    <property type="entry name" value="laccase"/>
    <property type="match status" value="1"/>
</dbReference>
<evidence type="ECO:0000259" key="13">
    <source>
        <dbReference type="Pfam" id="PF00394"/>
    </source>
</evidence>
<evidence type="ECO:0000256" key="9">
    <source>
        <dbReference type="ARBA" id="ARBA00023002"/>
    </source>
</evidence>
<evidence type="ECO:0000256" key="5">
    <source>
        <dbReference type="ARBA" id="ARBA00022523"/>
    </source>
</evidence>
<dbReference type="InterPro" id="IPR008972">
    <property type="entry name" value="Cupredoxin"/>
</dbReference>
<gene>
    <name evidence="15" type="ORF">Sjap_001050</name>
</gene>
<dbReference type="GO" id="GO:0005507">
    <property type="term" value="F:copper ion binding"/>
    <property type="evidence" value="ECO:0007669"/>
    <property type="project" value="InterPro"/>
</dbReference>
<dbReference type="SUPFAM" id="SSF49503">
    <property type="entry name" value="Cupredoxins"/>
    <property type="match status" value="2"/>
</dbReference>
<protein>
    <recommendedName>
        <fullName evidence="4 12">Laccase</fullName>
        <ecNumber evidence="4 12">1.10.3.2</ecNumber>
    </recommendedName>
    <alternativeName>
        <fullName evidence="12">Benzenediol:oxygen oxidoreductase</fullName>
    </alternativeName>
    <alternativeName>
        <fullName evidence="12">Diphenol oxidase</fullName>
    </alternativeName>
    <alternativeName>
        <fullName evidence="12">Urishiol oxidase</fullName>
    </alternativeName>
</protein>
<keyword evidence="16" id="KW-1185">Reference proteome</keyword>
<dbReference type="PANTHER" id="PTHR11709">
    <property type="entry name" value="MULTI-COPPER OXIDASE"/>
    <property type="match status" value="1"/>
</dbReference>
<keyword evidence="10 12" id="KW-0186">Copper</keyword>
<dbReference type="FunFam" id="2.60.40.420:FF:000053">
    <property type="entry name" value="Laccase"/>
    <property type="match status" value="1"/>
</dbReference>
<dbReference type="Pfam" id="PF07731">
    <property type="entry name" value="Cu-oxidase_2"/>
    <property type="match status" value="1"/>
</dbReference>
<accession>A0AAP0KLS5</accession>
<dbReference type="PROSITE" id="PS00079">
    <property type="entry name" value="MULTICOPPER_OXIDASE1"/>
    <property type="match status" value="1"/>
</dbReference>
<dbReference type="PROSITE" id="PS00080">
    <property type="entry name" value="MULTICOPPER_OXIDASE2"/>
    <property type="match status" value="1"/>
</dbReference>
<dbReference type="InterPro" id="IPR045087">
    <property type="entry name" value="Cu-oxidase_fam"/>
</dbReference>
<evidence type="ECO:0000256" key="10">
    <source>
        <dbReference type="ARBA" id="ARBA00023008"/>
    </source>
</evidence>
<evidence type="ECO:0000256" key="2">
    <source>
        <dbReference type="ARBA" id="ARBA00004271"/>
    </source>
</evidence>
<organism evidence="15 16">
    <name type="scientific">Stephania japonica</name>
    <dbReference type="NCBI Taxonomy" id="461633"/>
    <lineage>
        <taxon>Eukaryota</taxon>
        <taxon>Viridiplantae</taxon>
        <taxon>Streptophyta</taxon>
        <taxon>Embryophyta</taxon>
        <taxon>Tracheophyta</taxon>
        <taxon>Spermatophyta</taxon>
        <taxon>Magnoliopsida</taxon>
        <taxon>Ranunculales</taxon>
        <taxon>Menispermaceae</taxon>
        <taxon>Menispermoideae</taxon>
        <taxon>Cissampelideae</taxon>
        <taxon>Stephania</taxon>
    </lineage>
</organism>
<dbReference type="AlphaFoldDB" id="A0AAP0KLS5"/>
<reference evidence="15 16" key="1">
    <citation type="submission" date="2024-01" db="EMBL/GenBank/DDBJ databases">
        <title>Genome assemblies of Stephania.</title>
        <authorList>
            <person name="Yang L."/>
        </authorList>
    </citation>
    <scope>NUCLEOTIDE SEQUENCE [LARGE SCALE GENOMIC DNA]</scope>
    <source>
        <strain evidence="15">QJT</strain>
        <tissue evidence="15">Leaf</tissue>
    </source>
</reference>
<evidence type="ECO:0000256" key="1">
    <source>
        <dbReference type="ARBA" id="ARBA00000349"/>
    </source>
</evidence>
<dbReference type="InterPro" id="IPR017761">
    <property type="entry name" value="Laccase"/>
</dbReference>
<feature type="domain" description="Plastocyanin-like" evidence="14">
    <location>
        <begin position="255"/>
        <end position="387"/>
    </location>
</feature>
<evidence type="ECO:0000256" key="12">
    <source>
        <dbReference type="RuleBase" id="RU361119"/>
    </source>
</evidence>
<dbReference type="Gene3D" id="2.60.40.420">
    <property type="entry name" value="Cupredoxins - blue copper proteins"/>
    <property type="match status" value="2"/>
</dbReference>
<evidence type="ECO:0000256" key="7">
    <source>
        <dbReference type="ARBA" id="ARBA00022723"/>
    </source>
</evidence>
<keyword evidence="5 12" id="KW-0052">Apoplast</keyword>
<keyword evidence="12" id="KW-0732">Signal</keyword>
<dbReference type="InterPro" id="IPR034285">
    <property type="entry name" value="CuRO_2_LCC"/>
</dbReference>
<dbReference type="FunFam" id="2.60.40.420:FF:000049">
    <property type="entry name" value="Laccase"/>
    <property type="match status" value="1"/>
</dbReference>
<dbReference type="Proteomes" id="UP001417504">
    <property type="component" value="Unassembled WGS sequence"/>
</dbReference>
<comment type="subcellular location">
    <subcellularLocation>
        <location evidence="2 12">Secreted</location>
        <location evidence="2 12">Extracellular space</location>
        <location evidence="2 12">Apoplast</location>
    </subcellularLocation>
</comment>
<dbReference type="GO" id="GO:0046274">
    <property type="term" value="P:lignin catabolic process"/>
    <property type="evidence" value="ECO:0007669"/>
    <property type="project" value="UniProtKB-KW"/>
</dbReference>
<evidence type="ECO:0000259" key="14">
    <source>
        <dbReference type="Pfam" id="PF07731"/>
    </source>
</evidence>
<evidence type="ECO:0000256" key="4">
    <source>
        <dbReference type="ARBA" id="ARBA00012297"/>
    </source>
</evidence>
<evidence type="ECO:0000256" key="6">
    <source>
        <dbReference type="ARBA" id="ARBA00022525"/>
    </source>
</evidence>
<comment type="function">
    <text evidence="12">Lignin degradation and detoxification of lignin-derived products.</text>
</comment>
<dbReference type="InterPro" id="IPR002355">
    <property type="entry name" value="Cu_oxidase_Cu_BS"/>
</dbReference>
<dbReference type="InterPro" id="IPR033138">
    <property type="entry name" value="Cu_oxidase_CS"/>
</dbReference>
<dbReference type="PANTHER" id="PTHR11709:SF319">
    <property type="entry name" value="LACCASE-16"/>
    <property type="match status" value="1"/>
</dbReference>
<keyword evidence="9 12" id="KW-0560">Oxidoreductase</keyword>
<feature type="signal peptide" evidence="12">
    <location>
        <begin position="1"/>
        <end position="19"/>
    </location>
</feature>
<comment type="cofactor">
    <cofactor evidence="12">
        <name>Cu cation</name>
        <dbReference type="ChEBI" id="CHEBI:23378"/>
    </cofactor>
    <text evidence="12">Binds 4 Cu cations per monomer.</text>
</comment>
<evidence type="ECO:0000313" key="16">
    <source>
        <dbReference type="Proteomes" id="UP001417504"/>
    </source>
</evidence>
<evidence type="ECO:0000256" key="11">
    <source>
        <dbReference type="ARBA" id="ARBA00023185"/>
    </source>
</evidence>
<sequence>MLILVLLIVGEWWKSDVEAVINEALKSGLAPNVSDAHTINGHPGPLTKCSSKSQGGFTLQVEAGKAYMLRIINAALNEELFFKVAGHELTVVEVDATYTKPFRTSSVLIAPGQTTNVLLNADQVSGKYLMAASTFMDSPIAIDNATATAMLHYSGMLGTSAVTLTKPPPKNATRVANNFNASLRSLNSNKYPAKVPLKIDHSLLFTVGLGINTCSTCSNGSRVVAAVNNVSFVMPSTALLQAHYFNISGVFTTDFPGNPPNKFNYTGIVPKNLQTMTGTRLYKLAYNATVQLVLQDTGVITPENHPIHLHGFNFFVVGRGLRNFNPNKDPKNFNLVDPVERNTVGVPSGGWTAIRFKADNPGVWFMHCHLEVHTTWGLKMAFVVDNGKGPKESLLPPPSDLPTC</sequence>
<dbReference type="InterPro" id="IPR001117">
    <property type="entry name" value="Cu-oxidase_2nd"/>
</dbReference>
<feature type="chain" id="PRO_5042669629" description="Laccase" evidence="12">
    <location>
        <begin position="20"/>
        <end position="404"/>
    </location>
</feature>
<name>A0AAP0KLS5_9MAGN</name>
<dbReference type="InterPro" id="IPR011706">
    <property type="entry name" value="Cu-oxidase_C"/>
</dbReference>
<evidence type="ECO:0000313" key="15">
    <source>
        <dbReference type="EMBL" id="KAK9153570.1"/>
    </source>
</evidence>
<dbReference type="GO" id="GO:0048046">
    <property type="term" value="C:apoplast"/>
    <property type="evidence" value="ECO:0007669"/>
    <property type="project" value="UniProtKB-SubCell"/>
</dbReference>
<evidence type="ECO:0000256" key="3">
    <source>
        <dbReference type="ARBA" id="ARBA00010609"/>
    </source>
</evidence>
<dbReference type="CDD" id="cd13875">
    <property type="entry name" value="CuRO_2_LCC_plant"/>
    <property type="match status" value="1"/>
</dbReference>
<dbReference type="CDD" id="cd13897">
    <property type="entry name" value="CuRO_3_LCC_plant"/>
    <property type="match status" value="1"/>
</dbReference>
<dbReference type="GO" id="GO:0052716">
    <property type="term" value="F:hydroquinone:oxygen oxidoreductase activity"/>
    <property type="evidence" value="ECO:0007669"/>
    <property type="project" value="UniProtKB-EC"/>
</dbReference>
<keyword evidence="8 12" id="KW-0677">Repeat</keyword>
<dbReference type="InterPro" id="IPR034289">
    <property type="entry name" value="CuRO_3_LCC"/>
</dbReference>
<comment type="caution">
    <text evidence="15">The sequence shown here is derived from an EMBL/GenBank/DDBJ whole genome shotgun (WGS) entry which is preliminary data.</text>
</comment>
<keyword evidence="11 12" id="KW-0439">Lignin degradation</keyword>
<dbReference type="Pfam" id="PF00394">
    <property type="entry name" value="Cu-oxidase"/>
    <property type="match status" value="1"/>
</dbReference>